<sequence>MARKLMLSLELTKESTTCLMAHKRVVDGRWPWAFISTLDSTSTSMQRGCTFCVTGEGEERRQDSLVRPLALLSSHLISLSGCNGDLRREKFFDDRARCPSGPRLGTGPESNPDPACSDPGSGPEQVEKHGLTGFRALALGLGLS</sequence>
<dbReference type="EMBL" id="CM007385">
    <property type="protein sequence ID" value="ONK69189.1"/>
    <property type="molecule type" value="Genomic_DNA"/>
</dbReference>
<gene>
    <name evidence="2" type="ORF">A4U43_C05F20260</name>
</gene>
<evidence type="ECO:0000313" key="2">
    <source>
        <dbReference type="EMBL" id="ONK69189.1"/>
    </source>
</evidence>
<accession>A0A5P1EWX8</accession>
<feature type="region of interest" description="Disordered" evidence="1">
    <location>
        <begin position="96"/>
        <end position="127"/>
    </location>
</feature>
<proteinExistence type="predicted"/>
<protein>
    <submittedName>
        <fullName evidence="2">Uncharacterized protein</fullName>
    </submittedName>
</protein>
<evidence type="ECO:0000256" key="1">
    <source>
        <dbReference type="SAM" id="MobiDB-lite"/>
    </source>
</evidence>
<dbReference type="Proteomes" id="UP000243459">
    <property type="component" value="Chromosome 5"/>
</dbReference>
<keyword evidence="3" id="KW-1185">Reference proteome</keyword>
<reference evidence="3" key="1">
    <citation type="journal article" date="2017" name="Nat. Commun.">
        <title>The asparagus genome sheds light on the origin and evolution of a young Y chromosome.</title>
        <authorList>
            <person name="Harkess A."/>
            <person name="Zhou J."/>
            <person name="Xu C."/>
            <person name="Bowers J.E."/>
            <person name="Van der Hulst R."/>
            <person name="Ayyampalayam S."/>
            <person name="Mercati F."/>
            <person name="Riccardi P."/>
            <person name="McKain M.R."/>
            <person name="Kakrana A."/>
            <person name="Tang H."/>
            <person name="Ray J."/>
            <person name="Groenendijk J."/>
            <person name="Arikit S."/>
            <person name="Mathioni S.M."/>
            <person name="Nakano M."/>
            <person name="Shan H."/>
            <person name="Telgmann-Rauber A."/>
            <person name="Kanno A."/>
            <person name="Yue Z."/>
            <person name="Chen H."/>
            <person name="Li W."/>
            <person name="Chen Y."/>
            <person name="Xu X."/>
            <person name="Zhang Y."/>
            <person name="Luo S."/>
            <person name="Chen H."/>
            <person name="Gao J."/>
            <person name="Mao Z."/>
            <person name="Pires J.C."/>
            <person name="Luo M."/>
            <person name="Kudrna D."/>
            <person name="Wing R.A."/>
            <person name="Meyers B.C."/>
            <person name="Yi K."/>
            <person name="Kong H."/>
            <person name="Lavrijsen P."/>
            <person name="Sunseri F."/>
            <person name="Falavigna A."/>
            <person name="Ye Y."/>
            <person name="Leebens-Mack J.H."/>
            <person name="Chen G."/>
        </authorList>
    </citation>
    <scope>NUCLEOTIDE SEQUENCE [LARGE SCALE GENOMIC DNA]</scope>
    <source>
        <strain evidence="3">cv. DH0086</strain>
    </source>
</reference>
<dbReference type="Gramene" id="ONK69189">
    <property type="protein sequence ID" value="ONK69189"/>
    <property type="gene ID" value="A4U43_C05F20260"/>
</dbReference>
<organism evidence="2 3">
    <name type="scientific">Asparagus officinalis</name>
    <name type="common">Garden asparagus</name>
    <dbReference type="NCBI Taxonomy" id="4686"/>
    <lineage>
        <taxon>Eukaryota</taxon>
        <taxon>Viridiplantae</taxon>
        <taxon>Streptophyta</taxon>
        <taxon>Embryophyta</taxon>
        <taxon>Tracheophyta</taxon>
        <taxon>Spermatophyta</taxon>
        <taxon>Magnoliopsida</taxon>
        <taxon>Liliopsida</taxon>
        <taxon>Asparagales</taxon>
        <taxon>Asparagaceae</taxon>
        <taxon>Asparagoideae</taxon>
        <taxon>Asparagus</taxon>
    </lineage>
</organism>
<evidence type="ECO:0000313" key="3">
    <source>
        <dbReference type="Proteomes" id="UP000243459"/>
    </source>
</evidence>
<dbReference type="AlphaFoldDB" id="A0A5P1EWX8"/>
<name>A0A5P1EWX8_ASPOF</name>